<dbReference type="EMBL" id="JQSG02000006">
    <property type="protein sequence ID" value="OBS08545.1"/>
    <property type="molecule type" value="Genomic_DNA"/>
</dbReference>
<evidence type="ECO:0000313" key="5">
    <source>
        <dbReference type="EMBL" id="OBS08545.1"/>
    </source>
</evidence>
<keyword evidence="2" id="KW-0238">DNA-binding</keyword>
<evidence type="ECO:0000259" key="4">
    <source>
        <dbReference type="PROSITE" id="PS50937"/>
    </source>
</evidence>
<keyword evidence="3" id="KW-0804">Transcription</keyword>
<evidence type="ECO:0000313" key="6">
    <source>
        <dbReference type="Proteomes" id="UP000029273"/>
    </source>
</evidence>
<dbReference type="InterPro" id="IPR047057">
    <property type="entry name" value="MerR_fam"/>
</dbReference>
<dbReference type="Proteomes" id="UP000029273">
    <property type="component" value="Unassembled WGS sequence"/>
</dbReference>
<proteinExistence type="predicted"/>
<sequence>MRESMTIGTLAHRAGLTAETLRYYERLGLIEPSRRTAANYRLYGEEAERRLRFIRRAQALGFSLGEIAQLLSLHTYPESDMGEVKSLAEHKIGEIQTKIDDLQRMKQGLEALTGQCPGHGDTAGCPILGALLKAED</sequence>
<dbReference type="OrthoDB" id="9808480at2"/>
<evidence type="ECO:0000256" key="3">
    <source>
        <dbReference type="ARBA" id="ARBA00023163"/>
    </source>
</evidence>
<evidence type="ECO:0000256" key="1">
    <source>
        <dbReference type="ARBA" id="ARBA00023015"/>
    </source>
</evidence>
<dbReference type="PANTHER" id="PTHR30204">
    <property type="entry name" value="REDOX-CYCLING DRUG-SENSING TRANSCRIPTIONAL ACTIVATOR SOXR"/>
    <property type="match status" value="1"/>
</dbReference>
<gene>
    <name evidence="5" type="ORF">Thpro_022795</name>
</gene>
<keyword evidence="1" id="KW-0805">Transcription regulation</keyword>
<dbReference type="GO" id="GO:0003677">
    <property type="term" value="F:DNA binding"/>
    <property type="evidence" value="ECO:0007669"/>
    <property type="project" value="UniProtKB-KW"/>
</dbReference>
<dbReference type="InterPro" id="IPR009061">
    <property type="entry name" value="DNA-bd_dom_put_sf"/>
</dbReference>
<dbReference type="PANTHER" id="PTHR30204:SF94">
    <property type="entry name" value="HEAVY METAL-DEPENDENT TRANSCRIPTIONAL REGULATOR HI_0293-RELATED"/>
    <property type="match status" value="1"/>
</dbReference>
<accession>A0A1A6C1W9</accession>
<dbReference type="AlphaFoldDB" id="A0A1A6C1W9"/>
<keyword evidence="6" id="KW-1185">Reference proteome</keyword>
<dbReference type="RefSeq" id="WP_038090823.1">
    <property type="nucleotide sequence ID" value="NZ_JQSG02000006.1"/>
</dbReference>
<protein>
    <submittedName>
        <fullName evidence="5">Heavy metal-responsive transcriptional regulator</fullName>
    </submittedName>
</protein>
<name>A0A1A6C1W9_9GAMM</name>
<feature type="domain" description="HTH merR-type" evidence="4">
    <location>
        <begin position="4"/>
        <end position="73"/>
    </location>
</feature>
<dbReference type="Gene3D" id="1.10.1660.10">
    <property type="match status" value="1"/>
</dbReference>
<dbReference type="PROSITE" id="PS00552">
    <property type="entry name" value="HTH_MERR_1"/>
    <property type="match status" value="1"/>
</dbReference>
<dbReference type="PRINTS" id="PR00040">
    <property type="entry name" value="HTHMERR"/>
</dbReference>
<dbReference type="InterPro" id="IPR000551">
    <property type="entry name" value="MerR-type_HTH_dom"/>
</dbReference>
<dbReference type="STRING" id="160660.BJI67_12530"/>
<reference evidence="5 6" key="1">
    <citation type="journal article" date="2014" name="Genome Announc.">
        <title>Draft Genome Sequence of the Iron-Oxidizing, Acidophilic, and Halotolerant 'Thiobacillus prosperus' Type Strain DSM 5130.</title>
        <authorList>
            <person name="Ossandon F.J."/>
            <person name="Cardenas J.P."/>
            <person name="Corbett M."/>
            <person name="Quatrini R."/>
            <person name="Holmes D.S."/>
            <person name="Watkin E."/>
        </authorList>
    </citation>
    <scope>NUCLEOTIDE SEQUENCE [LARGE SCALE GENOMIC DNA]</scope>
    <source>
        <strain evidence="5 6">DSM 5130</strain>
    </source>
</reference>
<dbReference type="CDD" id="cd04770">
    <property type="entry name" value="HTH_HMRTR"/>
    <property type="match status" value="1"/>
</dbReference>
<evidence type="ECO:0000256" key="2">
    <source>
        <dbReference type="ARBA" id="ARBA00023125"/>
    </source>
</evidence>
<dbReference type="SUPFAM" id="SSF46955">
    <property type="entry name" value="Putative DNA-binding domain"/>
    <property type="match status" value="1"/>
</dbReference>
<dbReference type="GO" id="GO:0003700">
    <property type="term" value="F:DNA-binding transcription factor activity"/>
    <property type="evidence" value="ECO:0007669"/>
    <property type="project" value="InterPro"/>
</dbReference>
<organism evidence="5 6">
    <name type="scientific">Acidihalobacter prosperus</name>
    <dbReference type="NCBI Taxonomy" id="160660"/>
    <lineage>
        <taxon>Bacteria</taxon>
        <taxon>Pseudomonadati</taxon>
        <taxon>Pseudomonadota</taxon>
        <taxon>Gammaproteobacteria</taxon>
        <taxon>Chromatiales</taxon>
        <taxon>Ectothiorhodospiraceae</taxon>
        <taxon>Acidihalobacter</taxon>
    </lineage>
</organism>
<dbReference type="Pfam" id="PF13411">
    <property type="entry name" value="MerR_1"/>
    <property type="match status" value="1"/>
</dbReference>
<comment type="caution">
    <text evidence="5">The sequence shown here is derived from an EMBL/GenBank/DDBJ whole genome shotgun (WGS) entry which is preliminary data.</text>
</comment>
<dbReference type="SMART" id="SM00422">
    <property type="entry name" value="HTH_MERR"/>
    <property type="match status" value="1"/>
</dbReference>
<dbReference type="PROSITE" id="PS50937">
    <property type="entry name" value="HTH_MERR_2"/>
    <property type="match status" value="1"/>
</dbReference>